<evidence type="ECO:0000256" key="4">
    <source>
        <dbReference type="ARBA" id="ARBA00022475"/>
    </source>
</evidence>
<dbReference type="SUPFAM" id="SSF144083">
    <property type="entry name" value="Magnesium transport protein CorA, transmembrane region"/>
    <property type="match status" value="1"/>
</dbReference>
<evidence type="ECO:0000256" key="9">
    <source>
        <dbReference type="SAM" id="Phobius"/>
    </source>
</evidence>
<evidence type="ECO:0000313" key="10">
    <source>
        <dbReference type="EMBL" id="CAD8485047.1"/>
    </source>
</evidence>
<feature type="region of interest" description="Disordered" evidence="8">
    <location>
        <begin position="28"/>
        <end position="50"/>
    </location>
</feature>
<feature type="transmembrane region" description="Helical" evidence="9">
    <location>
        <begin position="431"/>
        <end position="453"/>
    </location>
</feature>
<comment type="similarity">
    <text evidence="2">Belongs to the CorA metal ion transporter (MIT) (TC 1.A.35) family.</text>
</comment>
<keyword evidence="4" id="KW-1003">Cell membrane</keyword>
<dbReference type="GO" id="GO:0005886">
    <property type="term" value="C:plasma membrane"/>
    <property type="evidence" value="ECO:0007669"/>
    <property type="project" value="UniProtKB-SubCell"/>
</dbReference>
<dbReference type="PANTHER" id="PTHR46494:SF1">
    <property type="entry name" value="CORA FAMILY METAL ION TRANSPORTER (EUROFUNG)"/>
    <property type="match status" value="1"/>
</dbReference>
<evidence type="ECO:0008006" key="11">
    <source>
        <dbReference type="Google" id="ProtNLM"/>
    </source>
</evidence>
<evidence type="ECO:0000256" key="7">
    <source>
        <dbReference type="ARBA" id="ARBA00023136"/>
    </source>
</evidence>
<dbReference type="InterPro" id="IPR045863">
    <property type="entry name" value="CorA_TM1_TM2"/>
</dbReference>
<dbReference type="Gene3D" id="1.20.58.340">
    <property type="entry name" value="Magnesium transport protein CorA, transmembrane region"/>
    <property type="match status" value="2"/>
</dbReference>
<evidence type="ECO:0000256" key="1">
    <source>
        <dbReference type="ARBA" id="ARBA00004651"/>
    </source>
</evidence>
<evidence type="ECO:0000256" key="6">
    <source>
        <dbReference type="ARBA" id="ARBA00022989"/>
    </source>
</evidence>
<feature type="compositionally biased region" description="Basic and acidic residues" evidence="8">
    <location>
        <begin position="32"/>
        <end position="50"/>
    </location>
</feature>
<dbReference type="AlphaFoldDB" id="A0A7S0HG32"/>
<feature type="region of interest" description="Disordered" evidence="8">
    <location>
        <begin position="1"/>
        <end position="20"/>
    </location>
</feature>
<dbReference type="PANTHER" id="PTHR46494">
    <property type="entry name" value="CORA FAMILY METAL ION TRANSPORTER (EUROFUNG)"/>
    <property type="match status" value="1"/>
</dbReference>
<accession>A0A7S0HG32</accession>
<evidence type="ECO:0000256" key="5">
    <source>
        <dbReference type="ARBA" id="ARBA00022692"/>
    </source>
</evidence>
<keyword evidence="6 9" id="KW-1133">Transmembrane helix</keyword>
<proteinExistence type="inferred from homology"/>
<evidence type="ECO:0000256" key="2">
    <source>
        <dbReference type="ARBA" id="ARBA00009765"/>
    </source>
</evidence>
<keyword evidence="7 9" id="KW-0472">Membrane</keyword>
<evidence type="ECO:0000256" key="3">
    <source>
        <dbReference type="ARBA" id="ARBA00022448"/>
    </source>
</evidence>
<keyword evidence="3" id="KW-0813">Transport</keyword>
<feature type="transmembrane region" description="Helical" evidence="9">
    <location>
        <begin position="465"/>
        <end position="487"/>
    </location>
</feature>
<keyword evidence="5 9" id="KW-0812">Transmembrane</keyword>
<organism evidence="10">
    <name type="scientific">Hanusia phi</name>
    <dbReference type="NCBI Taxonomy" id="3032"/>
    <lineage>
        <taxon>Eukaryota</taxon>
        <taxon>Cryptophyceae</taxon>
        <taxon>Pyrenomonadales</taxon>
        <taxon>Geminigeraceae</taxon>
        <taxon>Hanusia</taxon>
    </lineage>
</organism>
<protein>
    <recommendedName>
        <fullName evidence="11">Magnesium transporter</fullName>
    </recommendedName>
</protein>
<reference evidence="10" key="1">
    <citation type="submission" date="2021-01" db="EMBL/GenBank/DDBJ databases">
        <authorList>
            <person name="Corre E."/>
            <person name="Pelletier E."/>
            <person name="Niang G."/>
            <person name="Scheremetjew M."/>
            <person name="Finn R."/>
            <person name="Kale V."/>
            <person name="Holt S."/>
            <person name="Cochrane G."/>
            <person name="Meng A."/>
            <person name="Brown T."/>
            <person name="Cohen L."/>
        </authorList>
    </citation>
    <scope>NUCLEOTIDE SEQUENCE</scope>
    <source>
        <strain evidence="10">CCMP325</strain>
    </source>
</reference>
<dbReference type="GO" id="GO:0015095">
    <property type="term" value="F:magnesium ion transmembrane transporter activity"/>
    <property type="evidence" value="ECO:0007669"/>
    <property type="project" value="TreeGrafter"/>
</dbReference>
<dbReference type="InterPro" id="IPR045861">
    <property type="entry name" value="CorA_cytoplasmic_dom"/>
</dbReference>
<dbReference type="GO" id="GO:0015087">
    <property type="term" value="F:cobalt ion transmembrane transporter activity"/>
    <property type="evidence" value="ECO:0007669"/>
    <property type="project" value="TreeGrafter"/>
</dbReference>
<gene>
    <name evidence="10" type="ORF">HPHI1048_LOCUS10987</name>
</gene>
<sequence>MTEEDAQEHESGPIRYIAPRPSFDVSRSCSVDLKRTSSERSRPNLKKAESYIERSPDGLLSFATLLKAKQSQIKRKIRPPKHDQDRAIDYWQFCHEFAKQGKVKVTALREMLKRSVEHVSDGDANKIQQGNGTLKLHVHPSTTFESARSHCDMAPLPHCPEPSSETQNWKHRETSQWLHVYGPDEHVLQVLQEVLHVSQEDAEVVREGNLGPQAKFVEGSREELDYLFIIAQELQLESSTPAGSANQSASEELQLIEIQLSLFFFPGMNLLITFGDSTSKNAITEAARANLRNRRSQLRRDCKAHRGIPTLIVVLLDAILDQMFPILDMYGDAMEGLALFVARNPTHEHVQLSYKLKARVRQIRSCTWDARSLFIELSQDMCGCMESSERFETLIQSTMQIEKEAQSLIDLCVGIETFYTSFQNARINRTLYALTVATICMMPFQCLTGLFGMNFKNMPELDWDYGYVMFWCIAGMQIICAVCFLIYSRRTAESGPVIVLDEQRQTGDEERRQARMKEHEGGETPFIRMKLEPLVRMLSGKSAMFRTGKVDSST</sequence>
<dbReference type="GO" id="GO:0000287">
    <property type="term" value="F:magnesium ion binding"/>
    <property type="evidence" value="ECO:0007669"/>
    <property type="project" value="TreeGrafter"/>
</dbReference>
<dbReference type="Pfam" id="PF01544">
    <property type="entry name" value="CorA"/>
    <property type="match status" value="1"/>
</dbReference>
<dbReference type="InterPro" id="IPR002523">
    <property type="entry name" value="MgTranspt_CorA/ZnTranspt_ZntB"/>
</dbReference>
<dbReference type="EMBL" id="HBEO01016116">
    <property type="protein sequence ID" value="CAD8485047.1"/>
    <property type="molecule type" value="Transcribed_RNA"/>
</dbReference>
<dbReference type="SUPFAM" id="SSF143865">
    <property type="entry name" value="CorA soluble domain-like"/>
    <property type="match status" value="1"/>
</dbReference>
<comment type="subcellular location">
    <subcellularLocation>
        <location evidence="1">Cell membrane</location>
        <topology evidence="1">Multi-pass membrane protein</topology>
    </subcellularLocation>
</comment>
<evidence type="ECO:0000256" key="8">
    <source>
        <dbReference type="SAM" id="MobiDB-lite"/>
    </source>
</evidence>
<name>A0A7S0HG32_9CRYP</name>
<dbReference type="GO" id="GO:0050897">
    <property type="term" value="F:cobalt ion binding"/>
    <property type="evidence" value="ECO:0007669"/>
    <property type="project" value="TreeGrafter"/>
</dbReference>